<evidence type="ECO:0000256" key="1">
    <source>
        <dbReference type="SAM" id="MobiDB-lite"/>
    </source>
</evidence>
<gene>
    <name evidence="2" type="ORF">A3C07_03990</name>
</gene>
<name>A0A1G2KGM3_9BACT</name>
<accession>A0A1G2KGM3</accession>
<dbReference type="STRING" id="1802270.A3C07_03990"/>
<evidence type="ECO:0000313" key="3">
    <source>
        <dbReference type="Proteomes" id="UP000179023"/>
    </source>
</evidence>
<organism evidence="2 3">
    <name type="scientific">Candidatus Sungbacteria bacterium RIFCSPHIGHO2_02_FULL_47_11</name>
    <dbReference type="NCBI Taxonomy" id="1802270"/>
    <lineage>
        <taxon>Bacteria</taxon>
        <taxon>Candidatus Sungiibacteriota</taxon>
    </lineage>
</organism>
<feature type="region of interest" description="Disordered" evidence="1">
    <location>
        <begin position="1"/>
        <end position="22"/>
    </location>
</feature>
<comment type="caution">
    <text evidence="2">The sequence shown here is derived from an EMBL/GenBank/DDBJ whole genome shotgun (WGS) entry which is preliminary data.</text>
</comment>
<evidence type="ECO:0000313" key="2">
    <source>
        <dbReference type="EMBL" id="OGZ98587.1"/>
    </source>
</evidence>
<sequence length="327" mass="37760">MFEQKIKIQKRETAPASQKNKEFSKESLREELACSLRAHFKKAIALAVLPIALTAETVGFSKKDVEQKLNEQSAVSQYLKHADMLSKEGDAERGERAILLRAVERGDTLKRIFGESQMDDLVGITTPFKEPAEVQSYPNILGDVESVGVSTETVDEILGRLPHRWVEKIESILFKKETREASLRYRFKGRRTAADVEHDYNTNRSKVTFYQLPSGREEETAGRFLAHEVAHSNDWRDRRYPVIERIEMLYRVLSRLVSKNRFRSGHVEEIQNDDEEIELALKVKEYWAEIAAQYFADKDALPEQDRALVEWRLAPPKTRSDASKKEY</sequence>
<dbReference type="EMBL" id="MHQI01000062">
    <property type="protein sequence ID" value="OGZ98587.1"/>
    <property type="molecule type" value="Genomic_DNA"/>
</dbReference>
<reference evidence="2 3" key="1">
    <citation type="journal article" date="2016" name="Nat. Commun.">
        <title>Thousands of microbial genomes shed light on interconnected biogeochemical processes in an aquifer system.</title>
        <authorList>
            <person name="Anantharaman K."/>
            <person name="Brown C.T."/>
            <person name="Hug L.A."/>
            <person name="Sharon I."/>
            <person name="Castelle C.J."/>
            <person name="Probst A.J."/>
            <person name="Thomas B.C."/>
            <person name="Singh A."/>
            <person name="Wilkins M.J."/>
            <person name="Karaoz U."/>
            <person name="Brodie E.L."/>
            <person name="Williams K.H."/>
            <person name="Hubbard S.S."/>
            <person name="Banfield J.F."/>
        </authorList>
    </citation>
    <scope>NUCLEOTIDE SEQUENCE [LARGE SCALE GENOMIC DNA]</scope>
</reference>
<protein>
    <submittedName>
        <fullName evidence="2">Uncharacterized protein</fullName>
    </submittedName>
</protein>
<dbReference type="Proteomes" id="UP000179023">
    <property type="component" value="Unassembled WGS sequence"/>
</dbReference>
<proteinExistence type="predicted"/>
<dbReference type="AlphaFoldDB" id="A0A1G2KGM3"/>